<evidence type="ECO:0000259" key="1">
    <source>
        <dbReference type="PROSITE" id="PS51737"/>
    </source>
</evidence>
<feature type="domain" description="Recombinase" evidence="1">
    <location>
        <begin position="118"/>
        <end position="211"/>
    </location>
</feature>
<gene>
    <name evidence="2" type="ORF">COV57_01845</name>
</gene>
<dbReference type="Pfam" id="PF07508">
    <property type="entry name" value="Recombinase"/>
    <property type="match status" value="1"/>
</dbReference>
<evidence type="ECO:0000313" key="2">
    <source>
        <dbReference type="EMBL" id="PIR04920.1"/>
    </source>
</evidence>
<evidence type="ECO:0000313" key="3">
    <source>
        <dbReference type="Proteomes" id="UP000229893"/>
    </source>
</evidence>
<dbReference type="InterPro" id="IPR036162">
    <property type="entry name" value="Resolvase-like_N_sf"/>
</dbReference>
<dbReference type="InterPro" id="IPR038109">
    <property type="entry name" value="DNA_bind_recomb_sf"/>
</dbReference>
<dbReference type="GO" id="GO:0000150">
    <property type="term" value="F:DNA strand exchange activity"/>
    <property type="evidence" value="ECO:0007669"/>
    <property type="project" value="InterPro"/>
</dbReference>
<dbReference type="EMBL" id="PCWO01000029">
    <property type="protein sequence ID" value="PIR04920.1"/>
    <property type="molecule type" value="Genomic_DNA"/>
</dbReference>
<proteinExistence type="predicted"/>
<sequence>MLLRSWWKNNRRKFQGVRCSTRCSIGLSVEKQTVSSVGTRDRLARNSVDGGRIIYLLDCGHLAMLKFPTFWAENTSQGKFMLNIAFGQSKYYIDSLSENVRRGLRQKVRRGEYPGPAPIGYLNDSRIKLVVVDRKKAKIIKAAFEFYAEGDKTLEDASHFLAQQGITTKSGKVWHKDRVKYLLTNPFYYGHFRYAKEVHEGKHDPICFCFY</sequence>
<dbReference type="AlphaFoldDB" id="A0A2H0N7P7"/>
<dbReference type="GO" id="GO:0003677">
    <property type="term" value="F:DNA binding"/>
    <property type="evidence" value="ECO:0007669"/>
    <property type="project" value="InterPro"/>
</dbReference>
<dbReference type="PROSITE" id="PS51737">
    <property type="entry name" value="RECOMBINASE_DNA_BIND"/>
    <property type="match status" value="1"/>
</dbReference>
<dbReference type="PANTHER" id="PTHR30461">
    <property type="entry name" value="DNA-INVERTASE FROM LAMBDOID PROPHAGE"/>
    <property type="match status" value="1"/>
</dbReference>
<accession>A0A2H0N7P7</accession>
<dbReference type="InterPro" id="IPR050639">
    <property type="entry name" value="SSR_resolvase"/>
</dbReference>
<dbReference type="Gene3D" id="3.90.1750.20">
    <property type="entry name" value="Putative Large Serine Recombinase, Chain B, Domain 2"/>
    <property type="match status" value="1"/>
</dbReference>
<dbReference type="PANTHER" id="PTHR30461:SF23">
    <property type="entry name" value="DNA RECOMBINASE-RELATED"/>
    <property type="match status" value="1"/>
</dbReference>
<protein>
    <recommendedName>
        <fullName evidence="1">Recombinase domain-containing protein</fullName>
    </recommendedName>
</protein>
<comment type="caution">
    <text evidence="2">The sequence shown here is derived from an EMBL/GenBank/DDBJ whole genome shotgun (WGS) entry which is preliminary data.</text>
</comment>
<dbReference type="SUPFAM" id="SSF53041">
    <property type="entry name" value="Resolvase-like"/>
    <property type="match status" value="1"/>
</dbReference>
<reference evidence="2 3" key="1">
    <citation type="submission" date="2017-09" db="EMBL/GenBank/DDBJ databases">
        <title>Depth-based differentiation of microbial function through sediment-hosted aquifers and enrichment of novel symbionts in the deep terrestrial subsurface.</title>
        <authorList>
            <person name="Probst A.J."/>
            <person name="Ladd B."/>
            <person name="Jarett J.K."/>
            <person name="Geller-Mcgrath D.E."/>
            <person name="Sieber C.M."/>
            <person name="Emerson J.B."/>
            <person name="Anantharaman K."/>
            <person name="Thomas B.C."/>
            <person name="Malmstrom R."/>
            <person name="Stieglmeier M."/>
            <person name="Klingl A."/>
            <person name="Woyke T."/>
            <person name="Ryan C.M."/>
            <person name="Banfield J.F."/>
        </authorList>
    </citation>
    <scope>NUCLEOTIDE SEQUENCE [LARGE SCALE GENOMIC DNA]</scope>
    <source>
        <strain evidence="2">CG11_big_fil_rev_8_21_14_0_20_35_14</strain>
    </source>
</reference>
<organism evidence="2 3">
    <name type="scientific">Candidatus Liptonbacteria bacterium CG11_big_fil_rev_8_21_14_0_20_35_14</name>
    <dbReference type="NCBI Taxonomy" id="1974634"/>
    <lineage>
        <taxon>Bacteria</taxon>
        <taxon>Candidatus Liptoniibacteriota</taxon>
    </lineage>
</organism>
<dbReference type="Proteomes" id="UP000229893">
    <property type="component" value="Unassembled WGS sequence"/>
</dbReference>
<dbReference type="InterPro" id="IPR011109">
    <property type="entry name" value="DNA_bind_recombinase_dom"/>
</dbReference>
<name>A0A2H0N7P7_9BACT</name>